<evidence type="ECO:0000313" key="2">
    <source>
        <dbReference type="Proteomes" id="UP000827092"/>
    </source>
</evidence>
<protein>
    <submittedName>
        <fullName evidence="1">Uncharacterized protein</fullName>
    </submittedName>
</protein>
<dbReference type="EMBL" id="JAFNEN010001284">
    <property type="protein sequence ID" value="KAG8174223.1"/>
    <property type="molecule type" value="Genomic_DNA"/>
</dbReference>
<dbReference type="AlphaFoldDB" id="A0AAV6TRN1"/>
<sequence length="171" mass="19064">MVTQVELSPSLTSVLTFNLNLDLFPEEVIQITACLFFTFTMASTSMTPKNGNAKRFKPTPAETLHEELDFDFDCSGPLFKEPETPLKKLKPAYDLDLAQDEPQKRRISPYAINIGLGLALEVKLFKGALYVCLSMSRGDSAHVNRLTFHVDQLALFHKAVGALVAQCKKEQ</sequence>
<accession>A0AAV6TRN1</accession>
<proteinExistence type="predicted"/>
<keyword evidence="2" id="KW-1185">Reference proteome</keyword>
<evidence type="ECO:0000313" key="1">
    <source>
        <dbReference type="EMBL" id="KAG8174223.1"/>
    </source>
</evidence>
<dbReference type="Proteomes" id="UP000827092">
    <property type="component" value="Unassembled WGS sequence"/>
</dbReference>
<comment type="caution">
    <text evidence="1">The sequence shown here is derived from an EMBL/GenBank/DDBJ whole genome shotgun (WGS) entry which is preliminary data.</text>
</comment>
<organism evidence="1 2">
    <name type="scientific">Oedothorax gibbosus</name>
    <dbReference type="NCBI Taxonomy" id="931172"/>
    <lineage>
        <taxon>Eukaryota</taxon>
        <taxon>Metazoa</taxon>
        <taxon>Ecdysozoa</taxon>
        <taxon>Arthropoda</taxon>
        <taxon>Chelicerata</taxon>
        <taxon>Arachnida</taxon>
        <taxon>Araneae</taxon>
        <taxon>Araneomorphae</taxon>
        <taxon>Entelegynae</taxon>
        <taxon>Araneoidea</taxon>
        <taxon>Linyphiidae</taxon>
        <taxon>Erigoninae</taxon>
        <taxon>Oedothorax</taxon>
    </lineage>
</organism>
<reference evidence="1 2" key="1">
    <citation type="journal article" date="2022" name="Nat. Ecol. Evol.">
        <title>A masculinizing supergene underlies an exaggerated male reproductive morph in a spider.</title>
        <authorList>
            <person name="Hendrickx F."/>
            <person name="De Corte Z."/>
            <person name="Sonet G."/>
            <person name="Van Belleghem S.M."/>
            <person name="Kostlbacher S."/>
            <person name="Vangestel C."/>
        </authorList>
    </citation>
    <scope>NUCLEOTIDE SEQUENCE [LARGE SCALE GENOMIC DNA]</scope>
    <source>
        <strain evidence="1">W744_W776</strain>
    </source>
</reference>
<name>A0AAV6TRN1_9ARAC</name>
<gene>
    <name evidence="1" type="ORF">JTE90_016547</name>
</gene>